<keyword evidence="3" id="KW-1185">Reference proteome</keyword>
<reference evidence="2 3" key="1">
    <citation type="submission" date="2013-07" db="EMBL/GenBank/DDBJ databases">
        <title>The Genome Sequence of Kwoniella mangroviensis CBS10435.</title>
        <authorList>
            <consortium name="The Broad Institute Genome Sequencing Platform"/>
            <person name="Cuomo C."/>
            <person name="Litvintseva A."/>
            <person name="Chen Y."/>
            <person name="Heitman J."/>
            <person name="Sun S."/>
            <person name="Springer D."/>
            <person name="Dromer F."/>
            <person name="Young S.K."/>
            <person name="Zeng Q."/>
            <person name="Gargeya S."/>
            <person name="Fitzgerald M."/>
            <person name="Abouelleil A."/>
            <person name="Alvarado L."/>
            <person name="Berlin A.M."/>
            <person name="Chapman S.B."/>
            <person name="Dewar J."/>
            <person name="Goldberg J."/>
            <person name="Griggs A."/>
            <person name="Gujja S."/>
            <person name="Hansen M."/>
            <person name="Howarth C."/>
            <person name="Imamovic A."/>
            <person name="Larimer J."/>
            <person name="McCowan C."/>
            <person name="Murphy C."/>
            <person name="Pearson M."/>
            <person name="Priest M."/>
            <person name="Roberts A."/>
            <person name="Saif S."/>
            <person name="Shea T."/>
            <person name="Sykes S."/>
            <person name="Wortman J."/>
            <person name="Nusbaum C."/>
            <person name="Birren B."/>
        </authorList>
    </citation>
    <scope>NUCLEOTIDE SEQUENCE [LARGE SCALE GENOMIC DNA]</scope>
    <source>
        <strain evidence="2 3">CBS 10435</strain>
    </source>
</reference>
<proteinExistence type="predicted"/>
<organism evidence="2 3">
    <name type="scientific">Kwoniella mangroviensis CBS 10435</name>
    <dbReference type="NCBI Taxonomy" id="1331196"/>
    <lineage>
        <taxon>Eukaryota</taxon>
        <taxon>Fungi</taxon>
        <taxon>Dikarya</taxon>
        <taxon>Basidiomycota</taxon>
        <taxon>Agaricomycotina</taxon>
        <taxon>Tremellomycetes</taxon>
        <taxon>Tremellales</taxon>
        <taxon>Cryptococcaceae</taxon>
        <taxon>Kwoniella</taxon>
    </lineage>
</organism>
<sequence>MRLATPASSGSELRSPKPVDVSQWNERTRNLTRFLSIQAHNDIWCHLSHTRQLDLPNTKILQIEADQHRPWSPGIFHKWSSEERYCPLLKALRPEIMIMRNIEQQMFEIQCRGIPSRTFLEVRTLVITSSSVDPPKLHLYQWPPPEFVKLDKVIWIVDPQAFYSGSPVYLLSSEQVSSSAASTRIGKLLLVSLLERFKDIPITIVNLGASQQRQLGSSGVSSPVGFTAEEILRNSLVQAVNNGGCNIKKEQLKKIEGLVDFITLEEFLVKEDWKDWFEKEEMTNWVAIMNMQKN</sequence>
<dbReference type="AlphaFoldDB" id="A0A1B9ITL3"/>
<protein>
    <submittedName>
        <fullName evidence="2">Uncharacterized protein</fullName>
    </submittedName>
</protein>
<evidence type="ECO:0000313" key="2">
    <source>
        <dbReference type="EMBL" id="OCF58830.1"/>
    </source>
</evidence>
<feature type="region of interest" description="Disordered" evidence="1">
    <location>
        <begin position="1"/>
        <end position="21"/>
    </location>
</feature>
<dbReference type="EMBL" id="KI669461">
    <property type="protein sequence ID" value="OCF58830.1"/>
    <property type="molecule type" value="Genomic_DNA"/>
</dbReference>
<gene>
    <name evidence="2" type="ORF">L486_03320</name>
</gene>
<reference evidence="3" key="2">
    <citation type="submission" date="2013-12" db="EMBL/GenBank/DDBJ databases">
        <title>Evolution of pathogenesis and genome organization in the Tremellales.</title>
        <authorList>
            <person name="Cuomo C."/>
            <person name="Litvintseva A."/>
            <person name="Heitman J."/>
            <person name="Chen Y."/>
            <person name="Sun S."/>
            <person name="Springer D."/>
            <person name="Dromer F."/>
            <person name="Young S."/>
            <person name="Zeng Q."/>
            <person name="Chapman S."/>
            <person name="Gujja S."/>
            <person name="Saif S."/>
            <person name="Birren B."/>
        </authorList>
    </citation>
    <scope>NUCLEOTIDE SEQUENCE [LARGE SCALE GENOMIC DNA]</scope>
    <source>
        <strain evidence="3">CBS 10435</strain>
    </source>
</reference>
<evidence type="ECO:0000256" key="1">
    <source>
        <dbReference type="SAM" id="MobiDB-lite"/>
    </source>
</evidence>
<feature type="compositionally biased region" description="Polar residues" evidence="1">
    <location>
        <begin position="1"/>
        <end position="12"/>
    </location>
</feature>
<dbReference type="Proteomes" id="UP000092583">
    <property type="component" value="Unassembled WGS sequence"/>
</dbReference>
<name>A0A1B9ITL3_9TREE</name>
<accession>A0A1B9ITL3</accession>
<evidence type="ECO:0000313" key="3">
    <source>
        <dbReference type="Proteomes" id="UP000092583"/>
    </source>
</evidence>